<evidence type="ECO:0000313" key="1">
    <source>
        <dbReference type="EMBL" id="ASN70135.1"/>
    </source>
</evidence>
<gene>
    <name evidence="1" type="ORF">8F8_8</name>
</gene>
<name>A0A2H4J4G8_9CAUD</name>
<reference evidence="1" key="1">
    <citation type="submission" date="2017-06" db="EMBL/GenBank/DDBJ databases">
        <title>Novel phages from South African skin metaviromes.</title>
        <authorList>
            <person name="van Zyl L.J."/>
            <person name="Abrahams Y."/>
            <person name="Stander E.A."/>
            <person name="Kirby B.M."/>
            <person name="Clavaud C."/>
            <person name="Farcet C."/>
            <person name="Breton L."/>
            <person name="Trindade M.I."/>
        </authorList>
    </citation>
    <scope>NUCLEOTIDE SEQUENCE</scope>
</reference>
<accession>A0A2H4J4G8</accession>
<organism evidence="1">
    <name type="scientific">uncultured Caudovirales phage</name>
    <dbReference type="NCBI Taxonomy" id="2100421"/>
    <lineage>
        <taxon>Viruses</taxon>
        <taxon>Duplodnaviria</taxon>
        <taxon>Heunggongvirae</taxon>
        <taxon>Uroviricota</taxon>
        <taxon>Caudoviricetes</taxon>
        <taxon>Peduoviridae</taxon>
        <taxon>Maltschvirus</taxon>
        <taxon>Maltschvirus maltsch</taxon>
    </lineage>
</organism>
<sequence>MNLNELDYRVVFYSVSNNGPEAGTSDKKEIFSCFAGLYEPTQKDVQLGNLETSKRSVTINIRNAQPDFLPTVNHVFEIKSGMYAGLTFDIKNVAPAKTPNYIKVVGEES</sequence>
<dbReference type="EMBL" id="MF417902">
    <property type="protein sequence ID" value="ASN70135.1"/>
    <property type="molecule type" value="Genomic_DNA"/>
</dbReference>
<proteinExistence type="predicted"/>
<protein>
    <submittedName>
        <fullName evidence="1">Putative head-tail joining protein</fullName>
    </submittedName>
</protein>